<evidence type="ECO:0000313" key="6">
    <source>
        <dbReference type="EMBL" id="GCL38920.1"/>
    </source>
</evidence>
<accession>A0A480A1L6</accession>
<comment type="similarity">
    <text evidence="3">Belongs to the class-V pyridoxal-phosphate-dependent aminotransferase family.</text>
</comment>
<dbReference type="Pfam" id="PF00266">
    <property type="entry name" value="Aminotran_5"/>
    <property type="match status" value="1"/>
</dbReference>
<evidence type="ECO:0000259" key="5">
    <source>
        <dbReference type="Pfam" id="PF00266"/>
    </source>
</evidence>
<dbReference type="PANTHER" id="PTHR43586:SF4">
    <property type="entry name" value="ISOPENICILLIN N EPIMERASE"/>
    <property type="match status" value="1"/>
</dbReference>
<keyword evidence="6" id="KW-0808">Transferase</keyword>
<keyword evidence="2" id="KW-0663">Pyridoxal phosphate</keyword>
<dbReference type="GO" id="GO:0008483">
    <property type="term" value="F:transaminase activity"/>
    <property type="evidence" value="ECO:0007669"/>
    <property type="project" value="UniProtKB-KW"/>
</dbReference>
<proteinExistence type="inferred from homology"/>
<comment type="cofactor">
    <cofactor evidence="1 4">
        <name>pyridoxal 5'-phosphate</name>
        <dbReference type="ChEBI" id="CHEBI:597326"/>
    </cofactor>
</comment>
<keyword evidence="7" id="KW-1185">Reference proteome</keyword>
<dbReference type="Gene3D" id="3.40.640.10">
    <property type="entry name" value="Type I PLP-dependent aspartate aminotransferase-like (Major domain)"/>
    <property type="match status" value="1"/>
</dbReference>
<dbReference type="Gene3D" id="3.90.1150.10">
    <property type="entry name" value="Aspartate Aminotransferase, domain 1"/>
    <property type="match status" value="1"/>
</dbReference>
<sequence length="385" mass="42705">MLDHHRQKFPALGNKIYFNYGGQGPMPQGAMDAISQTQAHIQEIGPFGAEAYRWISPQMQSVREAIASTLNVPSDTITLTGNVTIGCNIGMWGINWQAGDHLLLSDCEHPGVIATAQEISRRFAVEVSTCPLMATLNEGDPVSVIAENLRPNTRLVVLSHVLWNTGQVLPIDKIAEICRKNNSLLLVDAAQSVGVLPLNLTELGVDFYAFTGHKWLCGPAGVGGLYVRTEAREMMQPTFIGLDGVITNNQAQPINWQPDGRRYEVSTLATPLYIALKEAIAIHHQWGTAEEIYQQICRNSEYLWQKLIELSNVKCLKNSPPQSGLVSFVLTNNQRSLKLVQFLESQKILTRTIANPNCIRVSVHYLTLKSEIDQLIAVIKEFSHL</sequence>
<dbReference type="Proteomes" id="UP000300142">
    <property type="component" value="Unassembled WGS sequence"/>
</dbReference>
<feature type="domain" description="Aminotransferase class V" evidence="5">
    <location>
        <begin position="55"/>
        <end position="368"/>
    </location>
</feature>
<evidence type="ECO:0000256" key="1">
    <source>
        <dbReference type="ARBA" id="ARBA00001933"/>
    </source>
</evidence>
<evidence type="ECO:0000256" key="2">
    <source>
        <dbReference type="ARBA" id="ARBA00022898"/>
    </source>
</evidence>
<dbReference type="PANTHER" id="PTHR43586">
    <property type="entry name" value="CYSTEINE DESULFURASE"/>
    <property type="match status" value="1"/>
</dbReference>
<organism evidence="6 7">
    <name type="scientific">Sphaerospermopsis reniformis</name>
    <dbReference type="NCBI Taxonomy" id="531300"/>
    <lineage>
        <taxon>Bacteria</taxon>
        <taxon>Bacillati</taxon>
        <taxon>Cyanobacteriota</taxon>
        <taxon>Cyanophyceae</taxon>
        <taxon>Nostocales</taxon>
        <taxon>Aphanizomenonaceae</taxon>
        <taxon>Sphaerospermopsis</taxon>
    </lineage>
</organism>
<dbReference type="InterPro" id="IPR000192">
    <property type="entry name" value="Aminotrans_V_dom"/>
</dbReference>
<gene>
    <name evidence="6" type="ORF">SR1949_40390</name>
</gene>
<comment type="caution">
    <text evidence="6">The sequence shown here is derived from an EMBL/GenBank/DDBJ whole genome shotgun (WGS) entry which is preliminary data.</text>
</comment>
<dbReference type="InterPro" id="IPR015421">
    <property type="entry name" value="PyrdxlP-dep_Trfase_major"/>
</dbReference>
<dbReference type="PROSITE" id="PS00595">
    <property type="entry name" value="AA_TRANSFER_CLASS_5"/>
    <property type="match status" value="1"/>
</dbReference>
<dbReference type="InterPro" id="IPR020578">
    <property type="entry name" value="Aminotrans_V_PyrdxlP_BS"/>
</dbReference>
<dbReference type="SUPFAM" id="SSF53383">
    <property type="entry name" value="PLP-dependent transferases"/>
    <property type="match status" value="1"/>
</dbReference>
<dbReference type="InterPro" id="IPR015424">
    <property type="entry name" value="PyrdxlP-dep_Trfase"/>
</dbReference>
<reference evidence="7" key="1">
    <citation type="submission" date="2019-02" db="EMBL/GenBank/DDBJ databases">
        <title>Draft genome sequence of Sphaerospermopsis reniformis NIES-1949.</title>
        <authorList>
            <person name="Yamaguchi H."/>
            <person name="Suzuki S."/>
            <person name="Kawachi M."/>
        </authorList>
    </citation>
    <scope>NUCLEOTIDE SEQUENCE [LARGE SCALE GENOMIC DNA]</scope>
    <source>
        <strain evidence="7">NIES-1949</strain>
    </source>
</reference>
<dbReference type="AlphaFoldDB" id="A0A480A1L6"/>
<evidence type="ECO:0000256" key="3">
    <source>
        <dbReference type="RuleBase" id="RU004075"/>
    </source>
</evidence>
<evidence type="ECO:0000313" key="7">
    <source>
        <dbReference type="Proteomes" id="UP000300142"/>
    </source>
</evidence>
<dbReference type="InterPro" id="IPR015422">
    <property type="entry name" value="PyrdxlP-dep_Trfase_small"/>
</dbReference>
<evidence type="ECO:0000256" key="4">
    <source>
        <dbReference type="RuleBase" id="RU004504"/>
    </source>
</evidence>
<name>A0A480A1L6_9CYAN</name>
<dbReference type="RefSeq" id="WP_137668661.1">
    <property type="nucleotide sequence ID" value="NZ_BJCE01000188.1"/>
</dbReference>
<keyword evidence="6" id="KW-0032">Aminotransferase</keyword>
<protein>
    <submittedName>
        <fullName evidence="6">Aminotransferase, class V</fullName>
    </submittedName>
</protein>
<dbReference type="EMBL" id="BJCE01000188">
    <property type="protein sequence ID" value="GCL38920.1"/>
    <property type="molecule type" value="Genomic_DNA"/>
</dbReference>